<organism evidence="2 3">
    <name type="scientific">Necator americanus</name>
    <name type="common">Human hookworm</name>
    <dbReference type="NCBI Taxonomy" id="51031"/>
    <lineage>
        <taxon>Eukaryota</taxon>
        <taxon>Metazoa</taxon>
        <taxon>Ecdysozoa</taxon>
        <taxon>Nematoda</taxon>
        <taxon>Chromadorea</taxon>
        <taxon>Rhabditida</taxon>
        <taxon>Rhabditina</taxon>
        <taxon>Rhabditomorpha</taxon>
        <taxon>Strongyloidea</taxon>
        <taxon>Ancylostomatidae</taxon>
        <taxon>Bunostominae</taxon>
        <taxon>Necator</taxon>
    </lineage>
</organism>
<gene>
    <name evidence="2" type="primary">Necator_chrI.g1668</name>
    <name evidence="2" type="ORF">RB195_005542</name>
</gene>
<accession>A0ABR1BNF4</accession>
<proteinExistence type="predicted"/>
<evidence type="ECO:0000313" key="2">
    <source>
        <dbReference type="EMBL" id="KAK6727942.1"/>
    </source>
</evidence>
<evidence type="ECO:0000313" key="3">
    <source>
        <dbReference type="Proteomes" id="UP001303046"/>
    </source>
</evidence>
<reference evidence="2 3" key="1">
    <citation type="submission" date="2023-08" db="EMBL/GenBank/DDBJ databases">
        <title>A Necator americanus chromosomal reference genome.</title>
        <authorList>
            <person name="Ilik V."/>
            <person name="Petrzelkova K.J."/>
            <person name="Pardy F."/>
            <person name="Fuh T."/>
            <person name="Niatou-Singa F.S."/>
            <person name="Gouil Q."/>
            <person name="Baker L."/>
            <person name="Ritchie M.E."/>
            <person name="Jex A.R."/>
            <person name="Gazzola D."/>
            <person name="Li H."/>
            <person name="Toshio Fujiwara R."/>
            <person name="Zhan B."/>
            <person name="Aroian R.V."/>
            <person name="Pafco B."/>
            <person name="Schwarz E.M."/>
        </authorList>
    </citation>
    <scope>NUCLEOTIDE SEQUENCE [LARGE SCALE GENOMIC DNA]</scope>
    <source>
        <strain evidence="2 3">Aroian</strain>
        <tissue evidence="2">Whole animal</tissue>
    </source>
</reference>
<sequence length="122" mass="13592">MDETENGNMHNVRQESPCSNEVEGLQDGCGPCCPLRMRVMTSAPTTKALERVLGGMEMQMLRWTIGVTPKDKVSNHTVRSIFGVVGVVPIGEKMKEGQLRWFGHVLWREENPVAKTALKPDV</sequence>
<dbReference type="EMBL" id="JAVFWL010000001">
    <property type="protein sequence ID" value="KAK6727942.1"/>
    <property type="molecule type" value="Genomic_DNA"/>
</dbReference>
<dbReference type="Proteomes" id="UP001303046">
    <property type="component" value="Unassembled WGS sequence"/>
</dbReference>
<feature type="compositionally biased region" description="Polar residues" evidence="1">
    <location>
        <begin position="1"/>
        <end position="19"/>
    </location>
</feature>
<name>A0ABR1BNF4_NECAM</name>
<comment type="caution">
    <text evidence="2">The sequence shown here is derived from an EMBL/GenBank/DDBJ whole genome shotgun (WGS) entry which is preliminary data.</text>
</comment>
<protein>
    <submittedName>
        <fullName evidence="2">Uncharacterized protein</fullName>
    </submittedName>
</protein>
<keyword evidence="3" id="KW-1185">Reference proteome</keyword>
<evidence type="ECO:0000256" key="1">
    <source>
        <dbReference type="SAM" id="MobiDB-lite"/>
    </source>
</evidence>
<feature type="region of interest" description="Disordered" evidence="1">
    <location>
        <begin position="1"/>
        <end position="23"/>
    </location>
</feature>